<sequence>MAGSVNKVILIGNLGSDPEVRYLESGSAVAKFNIATTESYTNKNGERVDNTEWHRIELWEGLAKVAEKYLKKGNQVYIEGRIRTDTWTDKEGQQRTGVTIRANSMTLLGGPSSNSGGDYNQGGSQGGYQQPGNAPRGNNAPRPSDPIPPSMAAGNDDDDDLPF</sequence>
<feature type="compositionally biased region" description="Polar residues" evidence="4">
    <location>
        <begin position="94"/>
        <end position="106"/>
    </location>
</feature>
<feature type="region of interest" description="Disordered" evidence="4">
    <location>
        <begin position="88"/>
        <end position="163"/>
    </location>
</feature>
<dbReference type="NCBIfam" id="TIGR00621">
    <property type="entry name" value="ssb"/>
    <property type="match status" value="1"/>
</dbReference>
<dbReference type="PANTHER" id="PTHR10302">
    <property type="entry name" value="SINGLE-STRANDED DNA-BINDING PROTEIN"/>
    <property type="match status" value="1"/>
</dbReference>
<dbReference type="HAMAP" id="MF_00984">
    <property type="entry name" value="SSB"/>
    <property type="match status" value="1"/>
</dbReference>
<dbReference type="InterPro" id="IPR012340">
    <property type="entry name" value="NA-bd_OB-fold"/>
</dbReference>
<keyword evidence="1 2" id="KW-0238">DNA-binding</keyword>
<dbReference type="InterPro" id="IPR000424">
    <property type="entry name" value="Primosome_PriB/ssb"/>
</dbReference>
<dbReference type="PIRSF" id="PIRSF002070">
    <property type="entry name" value="SSB"/>
    <property type="match status" value="1"/>
</dbReference>
<dbReference type="InterPro" id="IPR011344">
    <property type="entry name" value="ssDNA-bd"/>
</dbReference>
<evidence type="ECO:0000256" key="3">
    <source>
        <dbReference type="PIRNR" id="PIRNR002070"/>
    </source>
</evidence>
<accession>A0ABQ2HCR0</accession>
<dbReference type="SUPFAM" id="SSF50249">
    <property type="entry name" value="Nucleic acid-binding proteins"/>
    <property type="match status" value="1"/>
</dbReference>
<dbReference type="PANTHER" id="PTHR10302:SF0">
    <property type="entry name" value="SINGLE-STRANDED DNA-BINDING PROTEIN, MITOCHONDRIAL"/>
    <property type="match status" value="1"/>
</dbReference>
<protein>
    <recommendedName>
        <fullName evidence="2 3">Single-stranded DNA-binding protein</fullName>
        <shortName evidence="2">SSB</shortName>
    </recommendedName>
</protein>
<evidence type="ECO:0000256" key="1">
    <source>
        <dbReference type="ARBA" id="ARBA00023125"/>
    </source>
</evidence>
<dbReference type="Pfam" id="PF00436">
    <property type="entry name" value="SSB"/>
    <property type="match status" value="1"/>
</dbReference>
<name>A0ABQ2HCR0_9BACT</name>
<keyword evidence="2" id="KW-0235">DNA replication</keyword>
<dbReference type="RefSeq" id="WP_019941823.1">
    <property type="nucleotide sequence ID" value="NZ_BMLI01000001.1"/>
</dbReference>
<gene>
    <name evidence="5" type="primary">ssb</name>
    <name evidence="5" type="ORF">GCM10010967_04700</name>
</gene>
<evidence type="ECO:0000313" key="6">
    <source>
        <dbReference type="Proteomes" id="UP000632339"/>
    </source>
</evidence>
<proteinExistence type="inferred from homology"/>
<dbReference type="GO" id="GO:0003677">
    <property type="term" value="F:DNA binding"/>
    <property type="evidence" value="ECO:0007669"/>
    <property type="project" value="UniProtKB-KW"/>
</dbReference>
<comment type="caution">
    <text evidence="5">The sequence shown here is derived from an EMBL/GenBank/DDBJ whole genome shotgun (WGS) entry which is preliminary data.</text>
</comment>
<dbReference type="Gene3D" id="2.40.50.140">
    <property type="entry name" value="Nucleic acid-binding proteins"/>
    <property type="match status" value="1"/>
</dbReference>
<dbReference type="PROSITE" id="PS50935">
    <property type="entry name" value="SSB"/>
    <property type="match status" value="1"/>
</dbReference>
<dbReference type="CDD" id="cd04496">
    <property type="entry name" value="SSB_OBF"/>
    <property type="match status" value="1"/>
</dbReference>
<dbReference type="EMBL" id="BMLI01000001">
    <property type="protein sequence ID" value="GGM76204.1"/>
    <property type="molecule type" value="Genomic_DNA"/>
</dbReference>
<evidence type="ECO:0000313" key="5">
    <source>
        <dbReference type="EMBL" id="GGM76204.1"/>
    </source>
</evidence>
<keyword evidence="6" id="KW-1185">Reference proteome</keyword>
<keyword evidence="2" id="KW-0234">DNA repair</keyword>
<feature type="short sequence motif" description="Important for interaction with partner proteins" evidence="2">
    <location>
        <begin position="158"/>
        <end position="163"/>
    </location>
</feature>
<keyword evidence="2" id="KW-0227">DNA damage</keyword>
<evidence type="ECO:0000256" key="4">
    <source>
        <dbReference type="SAM" id="MobiDB-lite"/>
    </source>
</evidence>
<comment type="caution">
    <text evidence="2">Lacks conserved residue(s) required for the propagation of feature annotation.</text>
</comment>
<organism evidence="5 6">
    <name type="scientific">Dyadobacter beijingensis</name>
    <dbReference type="NCBI Taxonomy" id="365489"/>
    <lineage>
        <taxon>Bacteria</taxon>
        <taxon>Pseudomonadati</taxon>
        <taxon>Bacteroidota</taxon>
        <taxon>Cytophagia</taxon>
        <taxon>Cytophagales</taxon>
        <taxon>Spirosomataceae</taxon>
        <taxon>Dyadobacter</taxon>
    </lineage>
</organism>
<comment type="subunit">
    <text evidence="2">Homotetramer.</text>
</comment>
<evidence type="ECO:0000256" key="2">
    <source>
        <dbReference type="HAMAP-Rule" id="MF_00984"/>
    </source>
</evidence>
<keyword evidence="2" id="KW-0233">DNA recombination</keyword>
<dbReference type="Proteomes" id="UP000632339">
    <property type="component" value="Unassembled WGS sequence"/>
</dbReference>
<reference evidence="6" key="1">
    <citation type="journal article" date="2019" name="Int. J. Syst. Evol. Microbiol.">
        <title>The Global Catalogue of Microorganisms (GCM) 10K type strain sequencing project: providing services to taxonomists for standard genome sequencing and annotation.</title>
        <authorList>
            <consortium name="The Broad Institute Genomics Platform"/>
            <consortium name="The Broad Institute Genome Sequencing Center for Infectious Disease"/>
            <person name="Wu L."/>
            <person name="Ma J."/>
        </authorList>
    </citation>
    <scope>NUCLEOTIDE SEQUENCE [LARGE SCALE GENOMIC DNA]</scope>
    <source>
        <strain evidence="6">CGMCC 1.6375</strain>
    </source>
</reference>
<comment type="function">
    <text evidence="2">Plays an important role in DNA replication, recombination and repair. Binds to ssDNA and to an array of partner proteins to recruit them to their sites of action during DNA metabolism.</text>
</comment>